<evidence type="ECO:0000313" key="1">
    <source>
        <dbReference type="EMBL" id="NNH74479.1"/>
    </source>
</evidence>
<sequence>MTTTVAELTARTGVDVLDHLERETAIAVLDGVQAQGDLIVVPFHLLTDTRFPDLGWHDVPAQGIEVIRGVAGANPHVLVADPGVCRWTTRMLDPAGLGLGCLETTGPAYLFHPEHGGSGIAPGRYLIRRQREISASFGHSSFGLVED</sequence>
<proteinExistence type="predicted"/>
<organism evidence="1 2">
    <name type="scientific">Nocardia uniformis</name>
    <dbReference type="NCBI Taxonomy" id="53432"/>
    <lineage>
        <taxon>Bacteria</taxon>
        <taxon>Bacillati</taxon>
        <taxon>Actinomycetota</taxon>
        <taxon>Actinomycetes</taxon>
        <taxon>Mycobacteriales</taxon>
        <taxon>Nocardiaceae</taxon>
        <taxon>Nocardia</taxon>
    </lineage>
</organism>
<protein>
    <submittedName>
        <fullName evidence="1">Uncharacterized protein</fullName>
    </submittedName>
</protein>
<keyword evidence="2" id="KW-1185">Reference proteome</keyword>
<evidence type="ECO:0000313" key="2">
    <source>
        <dbReference type="Proteomes" id="UP000586827"/>
    </source>
</evidence>
<accession>A0A849CFU1</accession>
<reference evidence="1 2" key="1">
    <citation type="submission" date="2020-05" db="EMBL/GenBank/DDBJ databases">
        <title>MicrobeNet Type strains.</title>
        <authorList>
            <person name="Nicholson A.C."/>
        </authorList>
    </citation>
    <scope>NUCLEOTIDE SEQUENCE [LARGE SCALE GENOMIC DNA]</scope>
    <source>
        <strain evidence="1 2">JCM 3224</strain>
    </source>
</reference>
<dbReference type="EMBL" id="JABELX010000014">
    <property type="protein sequence ID" value="NNH74479.1"/>
    <property type="molecule type" value="Genomic_DNA"/>
</dbReference>
<gene>
    <name evidence="1" type="ORF">HLB23_32315</name>
</gene>
<dbReference type="AlphaFoldDB" id="A0A849CFU1"/>
<comment type="caution">
    <text evidence="1">The sequence shown here is derived from an EMBL/GenBank/DDBJ whole genome shotgun (WGS) entry which is preliminary data.</text>
</comment>
<dbReference type="RefSeq" id="WP_067516171.1">
    <property type="nucleotide sequence ID" value="NZ_JABELX010000014.1"/>
</dbReference>
<name>A0A849CFU1_9NOCA</name>
<dbReference type="Proteomes" id="UP000586827">
    <property type="component" value="Unassembled WGS sequence"/>
</dbReference>